<dbReference type="Pfam" id="PF04668">
    <property type="entry name" value="Tsg"/>
    <property type="match status" value="1"/>
</dbReference>
<feature type="compositionally biased region" description="Basic and acidic residues" evidence="7">
    <location>
        <begin position="159"/>
        <end position="168"/>
    </location>
</feature>
<organism evidence="11">
    <name type="scientific">Phallusia mammillata</name>
    <dbReference type="NCBI Taxonomy" id="59560"/>
    <lineage>
        <taxon>Eukaryota</taxon>
        <taxon>Metazoa</taxon>
        <taxon>Chordata</taxon>
        <taxon>Tunicata</taxon>
        <taxon>Ascidiacea</taxon>
        <taxon>Phlebobranchia</taxon>
        <taxon>Ascidiidae</taxon>
        <taxon>Phallusia</taxon>
    </lineage>
</organism>
<feature type="chain" id="PRO_5026274221" evidence="8">
    <location>
        <begin position="25"/>
        <end position="257"/>
    </location>
</feature>
<evidence type="ECO:0000256" key="3">
    <source>
        <dbReference type="ARBA" id="ARBA00022473"/>
    </source>
</evidence>
<feature type="domain" description="Tsg N-terminal" evidence="10">
    <location>
        <begin position="38"/>
        <end position="95"/>
    </location>
</feature>
<name>A0A6F9DWK9_9ASCI</name>
<reference evidence="11" key="1">
    <citation type="submission" date="2020-04" db="EMBL/GenBank/DDBJ databases">
        <authorList>
            <person name="Neveu A P."/>
        </authorList>
    </citation>
    <scope>NUCLEOTIDE SEQUENCE</scope>
    <source>
        <tissue evidence="11">Whole embryo</tissue>
    </source>
</reference>
<keyword evidence="4" id="KW-0964">Secreted</keyword>
<dbReference type="EMBL" id="LR791528">
    <property type="protein sequence ID" value="CAB3267390.1"/>
    <property type="molecule type" value="mRNA"/>
</dbReference>
<evidence type="ECO:0000256" key="7">
    <source>
        <dbReference type="SAM" id="MobiDB-lite"/>
    </source>
</evidence>
<comment type="similarity">
    <text evidence="2">Belongs to the twisted gastrulation protein family.</text>
</comment>
<dbReference type="AlphaFoldDB" id="A0A6F9DWK9"/>
<feature type="region of interest" description="Disordered" evidence="7">
    <location>
        <begin position="147"/>
        <end position="168"/>
    </location>
</feature>
<feature type="signal peptide" evidence="8">
    <location>
        <begin position="1"/>
        <end position="24"/>
    </location>
</feature>
<dbReference type="PANTHER" id="PTHR12312:SF16">
    <property type="entry name" value="TWISTED GASTRULATION PROTEIN HOMOLOG 1-A-RELATED"/>
    <property type="match status" value="1"/>
</dbReference>
<proteinExistence type="evidence at transcript level"/>
<dbReference type="InterPro" id="IPR057635">
    <property type="entry name" value="Tsg_N"/>
</dbReference>
<keyword evidence="6" id="KW-0325">Glycoprotein</keyword>
<evidence type="ECO:0000256" key="4">
    <source>
        <dbReference type="ARBA" id="ARBA00022525"/>
    </source>
</evidence>
<comment type="subcellular location">
    <subcellularLocation>
        <location evidence="1">Secreted</location>
    </subcellularLocation>
</comment>
<evidence type="ECO:0000256" key="5">
    <source>
        <dbReference type="ARBA" id="ARBA00022729"/>
    </source>
</evidence>
<feature type="domain" description="Tsg C-terminal" evidence="9">
    <location>
        <begin position="101"/>
        <end position="256"/>
    </location>
</feature>
<evidence type="ECO:0000256" key="2">
    <source>
        <dbReference type="ARBA" id="ARBA00010047"/>
    </source>
</evidence>
<evidence type="ECO:0000259" key="10">
    <source>
        <dbReference type="Pfam" id="PF23782"/>
    </source>
</evidence>
<evidence type="ECO:0000313" key="11">
    <source>
        <dbReference type="EMBL" id="CAB3267390.1"/>
    </source>
</evidence>
<dbReference type="GO" id="GO:0005615">
    <property type="term" value="C:extracellular space"/>
    <property type="evidence" value="ECO:0007669"/>
    <property type="project" value="TreeGrafter"/>
</dbReference>
<keyword evidence="3" id="KW-0217">Developmental protein</keyword>
<dbReference type="InterPro" id="IPR057726">
    <property type="entry name" value="Tsg_C"/>
</dbReference>
<evidence type="ECO:0000256" key="6">
    <source>
        <dbReference type="ARBA" id="ARBA00023180"/>
    </source>
</evidence>
<evidence type="ECO:0000259" key="9">
    <source>
        <dbReference type="Pfam" id="PF04668"/>
    </source>
</evidence>
<accession>A0A6F9DWK9</accession>
<dbReference type="GO" id="GO:0030510">
    <property type="term" value="P:regulation of BMP signaling pathway"/>
    <property type="evidence" value="ECO:0007669"/>
    <property type="project" value="TreeGrafter"/>
</dbReference>
<dbReference type="PANTHER" id="PTHR12312">
    <property type="entry name" value="TWISTED GASTRULATION PROTEIN HOMOLOG 1-A-RELATED"/>
    <property type="match status" value="1"/>
</dbReference>
<keyword evidence="5 8" id="KW-0732">Signal</keyword>
<dbReference type="InterPro" id="IPR006761">
    <property type="entry name" value="Tsg"/>
</dbReference>
<evidence type="ECO:0000256" key="8">
    <source>
        <dbReference type="SAM" id="SignalP"/>
    </source>
</evidence>
<dbReference type="Pfam" id="PF23782">
    <property type="entry name" value="Tsg_N"/>
    <property type="match status" value="1"/>
</dbReference>
<gene>
    <name evidence="11" type="primary">Twsg1</name>
</gene>
<evidence type="ECO:0000256" key="1">
    <source>
        <dbReference type="ARBA" id="ARBA00004613"/>
    </source>
</evidence>
<sequence length="257" mass="29172">MSVSHLSIIIFVLAFMCGIKETNSNGEEIHTHPEEHHTCDKATCASIVSYCLVEGSCSCNPSENCSCCADCAVCLGDLYRRCCDCVGLRKTSNYTASLPTITSTVAVLDDPLPELFQSYTDHQQPKLRYTILRFPIVEELAAHRHRHHHQRHRQNSQRGHVETVRKESRADFTSQSYWNDVQMVLRRTYDYDIRPDSPTLCSVTYFDRCLSLNQCVQSCAQMGASSYRWFHNGCCECAGSSCLNYGNMYPNCTECMQ</sequence>
<protein>
    <submittedName>
        <fullName evidence="11">Twisted gastrulation protein homolog 1-like</fullName>
    </submittedName>
</protein>